<accession>A0ABV0UNU6</accession>
<dbReference type="Proteomes" id="UP001482620">
    <property type="component" value="Unassembled WGS sequence"/>
</dbReference>
<evidence type="ECO:0000313" key="1">
    <source>
        <dbReference type="EMBL" id="MEQ2245901.1"/>
    </source>
</evidence>
<gene>
    <name evidence="1" type="ORF">ILYODFUR_032806</name>
</gene>
<dbReference type="EMBL" id="JAHRIQ010074940">
    <property type="protein sequence ID" value="MEQ2245901.1"/>
    <property type="molecule type" value="Genomic_DNA"/>
</dbReference>
<comment type="caution">
    <text evidence="1">The sequence shown here is derived from an EMBL/GenBank/DDBJ whole genome shotgun (WGS) entry which is preliminary data.</text>
</comment>
<keyword evidence="2" id="KW-1185">Reference proteome</keyword>
<proteinExistence type="predicted"/>
<name>A0ABV0UNU6_9TELE</name>
<protein>
    <submittedName>
        <fullName evidence="1">Uncharacterized protein</fullName>
    </submittedName>
</protein>
<sequence length="104" mass="11646">MATTEMSVSQSFSTAYSIVGHGGAGAYLQQSMGERQGPPWTGRQSVTGPTEMYRCNFIFMKKRQKAVELSIQNGTLKDYFKICSMENDECCTQAEQLKSFHVML</sequence>
<evidence type="ECO:0000313" key="2">
    <source>
        <dbReference type="Proteomes" id="UP001482620"/>
    </source>
</evidence>
<reference evidence="1 2" key="1">
    <citation type="submission" date="2021-06" db="EMBL/GenBank/DDBJ databases">
        <authorList>
            <person name="Palmer J.M."/>
        </authorList>
    </citation>
    <scope>NUCLEOTIDE SEQUENCE [LARGE SCALE GENOMIC DNA]</scope>
    <source>
        <strain evidence="2">if_2019</strain>
        <tissue evidence="1">Muscle</tissue>
    </source>
</reference>
<organism evidence="1 2">
    <name type="scientific">Ilyodon furcidens</name>
    <name type="common">goldbreast splitfin</name>
    <dbReference type="NCBI Taxonomy" id="33524"/>
    <lineage>
        <taxon>Eukaryota</taxon>
        <taxon>Metazoa</taxon>
        <taxon>Chordata</taxon>
        <taxon>Craniata</taxon>
        <taxon>Vertebrata</taxon>
        <taxon>Euteleostomi</taxon>
        <taxon>Actinopterygii</taxon>
        <taxon>Neopterygii</taxon>
        <taxon>Teleostei</taxon>
        <taxon>Neoteleostei</taxon>
        <taxon>Acanthomorphata</taxon>
        <taxon>Ovalentaria</taxon>
        <taxon>Atherinomorphae</taxon>
        <taxon>Cyprinodontiformes</taxon>
        <taxon>Goodeidae</taxon>
        <taxon>Ilyodon</taxon>
    </lineage>
</organism>